<dbReference type="InterPro" id="IPR006579">
    <property type="entry name" value="Pre_C2HC_dom"/>
</dbReference>
<sequence length="375" mass="43088">MQKTSTSQNAGKRTSSIALSPRTGNKNRFTPLLNLNDDSNDANTEKIDMDIEVVRQKIPPLYIYDINDYNDFLKKISPLIVENFNINNRNIFLKLNLSTVDDYRTITKYLSVNQIKYHTYQLPEDRNLSVIIRNLPISITEAEIYEALLELNYEVTSVTRLQNRNKSSIPIVAVILEKSAKNIFSLDRLFHCVITVENRKNNNSIPQCQNCQRFNHTKNFCKLPPRCVKCPELHHFSECTKDKNSPPICVNCNENHPANYKGCKVYKKIKNHSKVKSHRNPPKHLQVIPKPQLEHNSYQPQSSPQINNLQNNSYAGKVKKNISKNETTSDDQTNNTNITNDLIKSLMPLFTSLITEIIKKVITNLPTLLNNINVN</sequence>
<proteinExistence type="predicted"/>
<accession>A0A6G0VNY2</accession>
<organism evidence="3 4">
    <name type="scientific">Aphis craccivora</name>
    <name type="common">Cowpea aphid</name>
    <dbReference type="NCBI Taxonomy" id="307492"/>
    <lineage>
        <taxon>Eukaryota</taxon>
        <taxon>Metazoa</taxon>
        <taxon>Ecdysozoa</taxon>
        <taxon>Arthropoda</taxon>
        <taxon>Hexapoda</taxon>
        <taxon>Insecta</taxon>
        <taxon>Pterygota</taxon>
        <taxon>Neoptera</taxon>
        <taxon>Paraneoptera</taxon>
        <taxon>Hemiptera</taxon>
        <taxon>Sternorrhyncha</taxon>
        <taxon>Aphidomorpha</taxon>
        <taxon>Aphidoidea</taxon>
        <taxon>Aphididae</taxon>
        <taxon>Aphidini</taxon>
        <taxon>Aphis</taxon>
        <taxon>Aphis</taxon>
    </lineage>
</organism>
<keyword evidence="4" id="KW-1185">Reference proteome</keyword>
<comment type="caution">
    <text evidence="3">The sequence shown here is derived from an EMBL/GenBank/DDBJ whole genome shotgun (WGS) entry which is preliminary data.</text>
</comment>
<feature type="region of interest" description="Disordered" evidence="1">
    <location>
        <begin position="1"/>
        <end position="35"/>
    </location>
</feature>
<gene>
    <name evidence="3" type="ORF">FWK35_00038270</name>
</gene>
<name>A0A6G0VNY2_APHCR</name>
<dbReference type="PANTHER" id="PTHR33273:SF4">
    <property type="entry name" value="ENDONUCLEASE_EXONUCLEASE_PHOSPHATASE DOMAIN-CONTAINING PROTEIN"/>
    <property type="match status" value="1"/>
</dbReference>
<feature type="compositionally biased region" description="Basic residues" evidence="1">
    <location>
        <begin position="272"/>
        <end position="282"/>
    </location>
</feature>
<dbReference type="SMART" id="SM00596">
    <property type="entry name" value="PRE_C2HC"/>
    <property type="match status" value="1"/>
</dbReference>
<dbReference type="Proteomes" id="UP000478052">
    <property type="component" value="Unassembled WGS sequence"/>
</dbReference>
<evidence type="ECO:0000256" key="1">
    <source>
        <dbReference type="SAM" id="MobiDB-lite"/>
    </source>
</evidence>
<feature type="domain" description="Pre-C2HC" evidence="2">
    <location>
        <begin position="141"/>
        <end position="206"/>
    </location>
</feature>
<dbReference type="PANTHER" id="PTHR33273">
    <property type="entry name" value="DOMAIN-CONTAINING PROTEIN, PUTATIVE-RELATED"/>
    <property type="match status" value="1"/>
</dbReference>
<reference evidence="3 4" key="1">
    <citation type="submission" date="2019-08" db="EMBL/GenBank/DDBJ databases">
        <title>Whole genome of Aphis craccivora.</title>
        <authorList>
            <person name="Voronova N.V."/>
            <person name="Shulinski R.S."/>
            <person name="Bandarenka Y.V."/>
            <person name="Zhorov D.G."/>
            <person name="Warner D."/>
        </authorList>
    </citation>
    <scope>NUCLEOTIDE SEQUENCE [LARGE SCALE GENOMIC DNA]</scope>
    <source>
        <strain evidence="3">180601</strain>
        <tissue evidence="3">Whole Body</tissue>
    </source>
</reference>
<feature type="compositionally biased region" description="Polar residues" evidence="1">
    <location>
        <begin position="1"/>
        <end position="28"/>
    </location>
</feature>
<dbReference type="AlphaFoldDB" id="A0A6G0VNY2"/>
<dbReference type="Pfam" id="PF07530">
    <property type="entry name" value="PRE_C2HC"/>
    <property type="match status" value="1"/>
</dbReference>
<dbReference type="EMBL" id="VUJU01014185">
    <property type="protein sequence ID" value="KAF0702688.1"/>
    <property type="molecule type" value="Genomic_DNA"/>
</dbReference>
<dbReference type="OrthoDB" id="6618564at2759"/>
<evidence type="ECO:0000313" key="3">
    <source>
        <dbReference type="EMBL" id="KAF0702688.1"/>
    </source>
</evidence>
<feature type="region of interest" description="Disordered" evidence="1">
    <location>
        <begin position="272"/>
        <end position="308"/>
    </location>
</feature>
<protein>
    <recommendedName>
        <fullName evidence="2">Pre-C2HC domain-containing protein</fullName>
    </recommendedName>
</protein>
<feature type="compositionally biased region" description="Polar residues" evidence="1">
    <location>
        <begin position="294"/>
        <end position="308"/>
    </location>
</feature>
<evidence type="ECO:0000313" key="4">
    <source>
        <dbReference type="Proteomes" id="UP000478052"/>
    </source>
</evidence>
<evidence type="ECO:0000259" key="2">
    <source>
        <dbReference type="SMART" id="SM00596"/>
    </source>
</evidence>